<organism evidence="4 5">
    <name type="scientific">Cylicocyclus nassatus</name>
    <name type="common">Nematode worm</name>
    <dbReference type="NCBI Taxonomy" id="53992"/>
    <lineage>
        <taxon>Eukaryota</taxon>
        <taxon>Metazoa</taxon>
        <taxon>Ecdysozoa</taxon>
        <taxon>Nematoda</taxon>
        <taxon>Chromadorea</taxon>
        <taxon>Rhabditida</taxon>
        <taxon>Rhabditina</taxon>
        <taxon>Rhabditomorpha</taxon>
        <taxon>Strongyloidea</taxon>
        <taxon>Strongylidae</taxon>
        <taxon>Cylicocyclus</taxon>
    </lineage>
</organism>
<sequence>MESLLGSDRPTSGKQMYFAGRTRYIVLALSLACLTLIFSNSLALNFTIICMDDVKTDYYRQNNNTTEVHWLDSSKHKNSLFSAIAIGCILGTVPNSLLIQKLGLRAAVAINGLLTTIATLFFPFAVRYGFTAVFIMRVLQGVGTALSFPMTGIAPAQWSTLKATGTFIAILSCHVQFCNILTMPVSGFLCESRFGWPAVFYLQGLLSALIFLTYHFFYTDDPADHKNVGPKELAKISYGKSYEKEQRIPYRAIFTDPCILGVWFSVMGGNLAFQIFLMYGPTYINKVLHLGIASTGFATALPHILSAIVKFVIGPVSDKATCISGKWRFIFFAALSQGMMAICIVTLANLREARIAQSIYTAAIVFSGINVVGIIKCAQVVAGQYSHFVMSVISFLTSFNVLFIPVAINFVCPDNTPEQWSRLFLGLSAIVIAVNAPFVFVAKGEAAEWTGHKVAAALPEKKANMKSEDLMEKF</sequence>
<dbReference type="InterPro" id="IPR020846">
    <property type="entry name" value="MFS_dom"/>
</dbReference>
<dbReference type="SUPFAM" id="SSF103473">
    <property type="entry name" value="MFS general substrate transporter"/>
    <property type="match status" value="1"/>
</dbReference>
<comment type="subcellular location">
    <subcellularLocation>
        <location evidence="1">Membrane</location>
        <topology evidence="1">Multi-pass membrane protein</topology>
    </subcellularLocation>
</comment>
<feature type="domain" description="Major facilitator superfamily (MFS) profile" evidence="3">
    <location>
        <begin position="25"/>
        <end position="445"/>
    </location>
</feature>
<dbReference type="PROSITE" id="PS50850">
    <property type="entry name" value="MFS"/>
    <property type="match status" value="1"/>
</dbReference>
<dbReference type="GO" id="GO:0022857">
    <property type="term" value="F:transmembrane transporter activity"/>
    <property type="evidence" value="ECO:0007669"/>
    <property type="project" value="InterPro"/>
</dbReference>
<evidence type="ECO:0000259" key="3">
    <source>
        <dbReference type="PROSITE" id="PS50850"/>
    </source>
</evidence>
<evidence type="ECO:0000256" key="1">
    <source>
        <dbReference type="ARBA" id="ARBA00004141"/>
    </source>
</evidence>
<dbReference type="PANTHER" id="PTHR45757">
    <property type="entry name" value="PROTEIN CBG23364-RELATED"/>
    <property type="match status" value="1"/>
</dbReference>
<dbReference type="Gene3D" id="1.20.1250.20">
    <property type="entry name" value="MFS general substrate transporter like domains"/>
    <property type="match status" value="2"/>
</dbReference>
<comment type="caution">
    <text evidence="4">The sequence shown here is derived from an EMBL/GenBank/DDBJ whole genome shotgun (WGS) entry which is preliminary data.</text>
</comment>
<proteinExistence type="predicted"/>
<keyword evidence="2" id="KW-1133">Transmembrane helix</keyword>
<dbReference type="InterPro" id="IPR011701">
    <property type="entry name" value="MFS"/>
</dbReference>
<dbReference type="EMBL" id="CATQJL010000112">
    <property type="protein sequence ID" value="CAJ0593079.1"/>
    <property type="molecule type" value="Genomic_DNA"/>
</dbReference>
<reference evidence="4" key="1">
    <citation type="submission" date="2023-07" db="EMBL/GenBank/DDBJ databases">
        <authorList>
            <consortium name="CYATHOMIX"/>
        </authorList>
    </citation>
    <scope>NUCLEOTIDE SEQUENCE</scope>
    <source>
        <strain evidence="4">N/A</strain>
    </source>
</reference>
<keyword evidence="5" id="KW-1185">Reference proteome</keyword>
<dbReference type="Proteomes" id="UP001176961">
    <property type="component" value="Unassembled WGS sequence"/>
</dbReference>
<keyword evidence="2" id="KW-0812">Transmembrane</keyword>
<feature type="transmembrane region" description="Helical" evidence="2">
    <location>
        <begin position="194"/>
        <end position="217"/>
    </location>
</feature>
<dbReference type="GO" id="GO:0016020">
    <property type="term" value="C:membrane"/>
    <property type="evidence" value="ECO:0007669"/>
    <property type="project" value="UniProtKB-SubCell"/>
</dbReference>
<feature type="transmembrane region" description="Helical" evidence="2">
    <location>
        <begin position="259"/>
        <end position="280"/>
    </location>
</feature>
<dbReference type="PANTHER" id="PTHR45757:SF11">
    <property type="entry name" value="MAJOR FACILITATOR SUPERFAMILY (MFS) PROFILE DOMAIN-CONTAINING PROTEIN"/>
    <property type="match status" value="1"/>
</dbReference>
<feature type="transmembrane region" description="Helical" evidence="2">
    <location>
        <begin position="423"/>
        <end position="442"/>
    </location>
</feature>
<feature type="transmembrane region" description="Helical" evidence="2">
    <location>
        <begin position="287"/>
        <end position="309"/>
    </location>
</feature>
<name>A0AA36GFW8_CYLNA</name>
<gene>
    <name evidence="4" type="ORF">CYNAS_LOCUS5062</name>
</gene>
<feature type="transmembrane region" description="Helical" evidence="2">
    <location>
        <begin position="360"/>
        <end position="382"/>
    </location>
</feature>
<dbReference type="Pfam" id="PF07690">
    <property type="entry name" value="MFS_1"/>
    <property type="match status" value="1"/>
</dbReference>
<feature type="transmembrane region" description="Helical" evidence="2">
    <location>
        <begin position="106"/>
        <end position="126"/>
    </location>
</feature>
<evidence type="ECO:0000256" key="2">
    <source>
        <dbReference type="SAM" id="Phobius"/>
    </source>
</evidence>
<feature type="transmembrane region" description="Helical" evidence="2">
    <location>
        <begin position="80"/>
        <end position="100"/>
    </location>
</feature>
<feature type="transmembrane region" description="Helical" evidence="2">
    <location>
        <begin position="388"/>
        <end position="411"/>
    </location>
</feature>
<dbReference type="AlphaFoldDB" id="A0AA36GFW8"/>
<feature type="transmembrane region" description="Helical" evidence="2">
    <location>
        <begin position="329"/>
        <end position="348"/>
    </location>
</feature>
<protein>
    <recommendedName>
        <fullName evidence="3">Major facilitator superfamily (MFS) profile domain-containing protein</fullName>
    </recommendedName>
</protein>
<accession>A0AA36GFW8</accession>
<dbReference type="InterPro" id="IPR036259">
    <property type="entry name" value="MFS_trans_sf"/>
</dbReference>
<evidence type="ECO:0000313" key="4">
    <source>
        <dbReference type="EMBL" id="CAJ0593079.1"/>
    </source>
</evidence>
<feature type="transmembrane region" description="Helical" evidence="2">
    <location>
        <begin position="24"/>
        <end position="51"/>
    </location>
</feature>
<feature type="transmembrane region" description="Helical" evidence="2">
    <location>
        <begin position="164"/>
        <end position="182"/>
    </location>
</feature>
<evidence type="ECO:0000313" key="5">
    <source>
        <dbReference type="Proteomes" id="UP001176961"/>
    </source>
</evidence>
<feature type="transmembrane region" description="Helical" evidence="2">
    <location>
        <begin position="138"/>
        <end position="158"/>
    </location>
</feature>
<keyword evidence="2" id="KW-0472">Membrane</keyword>